<gene>
    <name evidence="2" type="ORF">DEBURN_LOCUS1929</name>
</gene>
<accession>A0A9N8VE39</accession>
<dbReference type="Proteomes" id="UP000789706">
    <property type="component" value="Unassembled WGS sequence"/>
</dbReference>
<comment type="caution">
    <text evidence="2">The sequence shown here is derived from an EMBL/GenBank/DDBJ whole genome shotgun (WGS) entry which is preliminary data.</text>
</comment>
<proteinExistence type="predicted"/>
<dbReference type="InterPro" id="IPR004875">
    <property type="entry name" value="DDE_SF_endonuclease_dom"/>
</dbReference>
<protein>
    <submittedName>
        <fullName evidence="2">9949_t:CDS:1</fullName>
    </submittedName>
</protein>
<organism evidence="2 3">
    <name type="scientific">Diversispora eburnea</name>
    <dbReference type="NCBI Taxonomy" id="1213867"/>
    <lineage>
        <taxon>Eukaryota</taxon>
        <taxon>Fungi</taxon>
        <taxon>Fungi incertae sedis</taxon>
        <taxon>Mucoromycota</taxon>
        <taxon>Glomeromycotina</taxon>
        <taxon>Glomeromycetes</taxon>
        <taxon>Diversisporales</taxon>
        <taxon>Diversisporaceae</taxon>
        <taxon>Diversispora</taxon>
    </lineage>
</organism>
<sequence length="185" mass="21065">MDETPIFFDMVGNTTIEVKGSKTVEIRSTENNKNRFTCVLTVLADGTKLPPMVIFKGKCLPPNLPSEIIKKSLLVLDSFKAHKTPQIKLAFKDENSNLAVTPGRLTSIVQPLDVCLNKPFKDRLRVKWCQWMAVGNFDLTKGGNIKKPGYNVICNWILEAWDSIPKEMVLKNVVFQILWMEWKII</sequence>
<evidence type="ECO:0000313" key="2">
    <source>
        <dbReference type="EMBL" id="CAG8447994.1"/>
    </source>
</evidence>
<dbReference type="GO" id="GO:0003676">
    <property type="term" value="F:nucleic acid binding"/>
    <property type="evidence" value="ECO:0007669"/>
    <property type="project" value="InterPro"/>
</dbReference>
<keyword evidence="3" id="KW-1185">Reference proteome</keyword>
<feature type="domain" description="DDE-1" evidence="1">
    <location>
        <begin position="70"/>
        <end position="169"/>
    </location>
</feature>
<evidence type="ECO:0000313" key="3">
    <source>
        <dbReference type="Proteomes" id="UP000789706"/>
    </source>
</evidence>
<evidence type="ECO:0000259" key="1">
    <source>
        <dbReference type="Pfam" id="PF03184"/>
    </source>
</evidence>
<dbReference type="AlphaFoldDB" id="A0A9N8VE39"/>
<dbReference type="OrthoDB" id="2426957at2759"/>
<dbReference type="EMBL" id="CAJVPK010000096">
    <property type="protein sequence ID" value="CAG8447994.1"/>
    <property type="molecule type" value="Genomic_DNA"/>
</dbReference>
<dbReference type="Pfam" id="PF03184">
    <property type="entry name" value="DDE_1"/>
    <property type="match status" value="1"/>
</dbReference>
<name>A0A9N8VE39_9GLOM</name>
<reference evidence="2" key="1">
    <citation type="submission" date="2021-06" db="EMBL/GenBank/DDBJ databases">
        <authorList>
            <person name="Kallberg Y."/>
            <person name="Tangrot J."/>
            <person name="Rosling A."/>
        </authorList>
    </citation>
    <scope>NUCLEOTIDE SEQUENCE</scope>
    <source>
        <strain evidence="2">AZ414A</strain>
    </source>
</reference>